<feature type="compositionally biased region" description="Basic and acidic residues" evidence="1">
    <location>
        <begin position="1"/>
        <end position="17"/>
    </location>
</feature>
<dbReference type="InterPro" id="IPR006121">
    <property type="entry name" value="HMA_dom"/>
</dbReference>
<accession>A0A5J9T4B7</accession>
<evidence type="ECO:0000313" key="4">
    <source>
        <dbReference type="Proteomes" id="UP000324897"/>
    </source>
</evidence>
<dbReference type="Gene3D" id="3.30.70.100">
    <property type="match status" value="1"/>
</dbReference>
<feature type="domain" description="HMA" evidence="2">
    <location>
        <begin position="23"/>
        <end position="86"/>
    </location>
</feature>
<dbReference type="Gramene" id="TVU06162">
    <property type="protein sequence ID" value="TVU06162"/>
    <property type="gene ID" value="EJB05_49361"/>
</dbReference>
<dbReference type="EMBL" id="RWGY01000051">
    <property type="protein sequence ID" value="TVU06162.1"/>
    <property type="molecule type" value="Genomic_DNA"/>
</dbReference>
<proteinExistence type="predicted"/>
<evidence type="ECO:0000256" key="1">
    <source>
        <dbReference type="SAM" id="MobiDB-lite"/>
    </source>
</evidence>
<dbReference type="InterPro" id="IPR036163">
    <property type="entry name" value="HMA_dom_sf"/>
</dbReference>
<feature type="non-terminal residue" evidence="3">
    <location>
        <position position="1"/>
    </location>
</feature>
<reference evidence="3 4" key="1">
    <citation type="journal article" date="2019" name="Sci. Rep.">
        <title>A high-quality genome of Eragrostis curvula grass provides insights into Poaceae evolution and supports new strategies to enhance forage quality.</title>
        <authorList>
            <person name="Carballo J."/>
            <person name="Santos B.A.C.M."/>
            <person name="Zappacosta D."/>
            <person name="Garbus I."/>
            <person name="Selva J.P."/>
            <person name="Gallo C.A."/>
            <person name="Diaz A."/>
            <person name="Albertini E."/>
            <person name="Caccamo M."/>
            <person name="Echenique V."/>
        </authorList>
    </citation>
    <scope>NUCLEOTIDE SEQUENCE [LARGE SCALE GENOMIC DNA]</scope>
    <source>
        <strain evidence="4">cv. Victoria</strain>
        <tissue evidence="3">Leaf</tissue>
    </source>
</reference>
<dbReference type="SUPFAM" id="SSF55008">
    <property type="entry name" value="HMA, heavy metal-associated domain"/>
    <property type="match status" value="1"/>
</dbReference>
<feature type="compositionally biased region" description="Basic and acidic residues" evidence="1">
    <location>
        <begin position="96"/>
        <end position="121"/>
    </location>
</feature>
<organism evidence="3 4">
    <name type="scientific">Eragrostis curvula</name>
    <name type="common">weeping love grass</name>
    <dbReference type="NCBI Taxonomy" id="38414"/>
    <lineage>
        <taxon>Eukaryota</taxon>
        <taxon>Viridiplantae</taxon>
        <taxon>Streptophyta</taxon>
        <taxon>Embryophyta</taxon>
        <taxon>Tracheophyta</taxon>
        <taxon>Spermatophyta</taxon>
        <taxon>Magnoliopsida</taxon>
        <taxon>Liliopsida</taxon>
        <taxon>Poales</taxon>
        <taxon>Poaceae</taxon>
        <taxon>PACMAD clade</taxon>
        <taxon>Chloridoideae</taxon>
        <taxon>Eragrostideae</taxon>
        <taxon>Eragrostidinae</taxon>
        <taxon>Eragrostis</taxon>
    </lineage>
</organism>
<sequence length="181" mass="19339">MGEEKKVAGKGGGDKKKGASAGPEPIVLKVDLHCLGCARKVRKAIKVAPGVESVATDIAAGKVVVTGPADMAELKERIEARTKKPVQIVAAGAGPPKKEKAEKDKGGDGDKKKAADKPDKEVTLQVQEHCETCFGRIKRRNSKMKGRALSFSRRGIPRGTMNRRNKGANFSSPRLELILAF</sequence>
<keyword evidence="4" id="KW-1185">Reference proteome</keyword>
<dbReference type="PROSITE" id="PS50846">
    <property type="entry name" value="HMA_2"/>
    <property type="match status" value="1"/>
</dbReference>
<gene>
    <name evidence="3" type="ORF">EJB05_49361</name>
</gene>
<name>A0A5J9T4B7_9POAL</name>
<protein>
    <recommendedName>
        <fullName evidence="2">HMA domain-containing protein</fullName>
    </recommendedName>
</protein>
<dbReference type="CDD" id="cd00371">
    <property type="entry name" value="HMA"/>
    <property type="match status" value="1"/>
</dbReference>
<dbReference type="Pfam" id="PF00403">
    <property type="entry name" value="HMA"/>
    <property type="match status" value="1"/>
</dbReference>
<dbReference type="OrthoDB" id="689350at2759"/>
<evidence type="ECO:0000259" key="2">
    <source>
        <dbReference type="PROSITE" id="PS50846"/>
    </source>
</evidence>
<evidence type="ECO:0000313" key="3">
    <source>
        <dbReference type="EMBL" id="TVU06162.1"/>
    </source>
</evidence>
<dbReference type="PANTHER" id="PTHR46413">
    <property type="entry name" value="HEAVY METAL-ASSOCIATED ISOPRENYLATED PLANT PROTEIN 6"/>
    <property type="match status" value="1"/>
</dbReference>
<dbReference type="Proteomes" id="UP000324897">
    <property type="component" value="Unassembled WGS sequence"/>
</dbReference>
<dbReference type="AlphaFoldDB" id="A0A5J9T4B7"/>
<dbReference type="InterPro" id="IPR044594">
    <property type="entry name" value="HIPP01/3/5/6"/>
</dbReference>
<dbReference type="GO" id="GO:0046872">
    <property type="term" value="F:metal ion binding"/>
    <property type="evidence" value="ECO:0007669"/>
    <property type="project" value="InterPro"/>
</dbReference>
<feature type="region of interest" description="Disordered" evidence="1">
    <location>
        <begin position="1"/>
        <end position="22"/>
    </location>
</feature>
<dbReference type="PANTHER" id="PTHR46413:SF1">
    <property type="entry name" value="HEAVY METAL-ASSOCIATED ISOPRENYLATED PLANT PROTEIN 6"/>
    <property type="match status" value="1"/>
</dbReference>
<comment type="caution">
    <text evidence="3">The sequence shown here is derived from an EMBL/GenBank/DDBJ whole genome shotgun (WGS) entry which is preliminary data.</text>
</comment>
<feature type="region of interest" description="Disordered" evidence="1">
    <location>
        <begin position="83"/>
        <end position="121"/>
    </location>
</feature>